<dbReference type="KEGG" id="vbh:CMV30_12655"/>
<evidence type="ECO:0008006" key="3">
    <source>
        <dbReference type="Google" id="ProtNLM"/>
    </source>
</evidence>
<reference evidence="1 2" key="1">
    <citation type="submission" date="2017-09" db="EMBL/GenBank/DDBJ databases">
        <title>Complete genome sequence of Verrucomicrobial strain HZ-65, isolated from freshwater.</title>
        <authorList>
            <person name="Choi A."/>
        </authorList>
    </citation>
    <scope>NUCLEOTIDE SEQUENCE [LARGE SCALE GENOMIC DNA]</scope>
    <source>
        <strain evidence="1 2">HZ-65</strain>
    </source>
</reference>
<organism evidence="1 2">
    <name type="scientific">Nibricoccus aquaticus</name>
    <dbReference type="NCBI Taxonomy" id="2576891"/>
    <lineage>
        <taxon>Bacteria</taxon>
        <taxon>Pseudomonadati</taxon>
        <taxon>Verrucomicrobiota</taxon>
        <taxon>Opitutia</taxon>
        <taxon>Opitutales</taxon>
        <taxon>Opitutaceae</taxon>
        <taxon>Nibricoccus</taxon>
    </lineage>
</organism>
<proteinExistence type="predicted"/>
<evidence type="ECO:0000313" key="1">
    <source>
        <dbReference type="EMBL" id="ATC64743.1"/>
    </source>
</evidence>
<dbReference type="AlphaFoldDB" id="A0A290Q8H3"/>
<protein>
    <recommendedName>
        <fullName evidence="3">Glycine transferase</fullName>
    </recommendedName>
</protein>
<sequence>MKLGIMQPYFAPYLGYFDLIRQCDEWIVFDTAQYIRHGWVNRNRILHPTTSWQYVIVPLQKHARETAIKDVFAASGNDWCERIIGQLQHYRKKAPYFQSITEFLSTTLSGTPGASIADVNVRLMTACCELLGLRLKIRCFSSLNLSLPPITHPGQWALEISSALNATEYINPPGGRDLFDSAAFAAKGIKLTIQEHRSFHYTTPGYDFVPDLSIIDVLMWNSPEEILRHLRAAPAHTSG</sequence>
<dbReference type="RefSeq" id="WP_096056374.1">
    <property type="nucleotide sequence ID" value="NZ_CP023344.1"/>
</dbReference>
<evidence type="ECO:0000313" key="2">
    <source>
        <dbReference type="Proteomes" id="UP000217265"/>
    </source>
</evidence>
<name>A0A290Q8H3_9BACT</name>
<gene>
    <name evidence="1" type="ORF">CMV30_12655</name>
</gene>
<dbReference type="Proteomes" id="UP000217265">
    <property type="component" value="Chromosome"/>
</dbReference>
<dbReference type="InterPro" id="IPR014985">
    <property type="entry name" value="WbqC"/>
</dbReference>
<dbReference type="EMBL" id="CP023344">
    <property type="protein sequence ID" value="ATC64743.1"/>
    <property type="molecule type" value="Genomic_DNA"/>
</dbReference>
<dbReference type="Pfam" id="PF08889">
    <property type="entry name" value="WbqC"/>
    <property type="match status" value="1"/>
</dbReference>
<dbReference type="OrthoDB" id="3611744at2"/>
<accession>A0A290Q8H3</accession>
<keyword evidence="2" id="KW-1185">Reference proteome</keyword>